<comment type="similarity">
    <text evidence="4">Belongs to the WhiA family.</text>
</comment>
<keyword evidence="3 4" id="KW-0131">Cell cycle</keyword>
<dbReference type="GO" id="GO:0003677">
    <property type="term" value="F:DNA binding"/>
    <property type="evidence" value="ECO:0007669"/>
    <property type="project" value="UniProtKB-UniRule"/>
</dbReference>
<dbReference type="Proteomes" id="UP000677305">
    <property type="component" value="Chromosome"/>
</dbReference>
<evidence type="ECO:0000256" key="1">
    <source>
        <dbReference type="ARBA" id="ARBA00022618"/>
    </source>
</evidence>
<evidence type="ECO:0000259" key="6">
    <source>
        <dbReference type="Pfam" id="PF10298"/>
    </source>
</evidence>
<dbReference type="Pfam" id="PF14527">
    <property type="entry name" value="LAGLIDADG_WhiA"/>
    <property type="match status" value="1"/>
</dbReference>
<proteinExistence type="inferred from homology"/>
<evidence type="ECO:0000256" key="3">
    <source>
        <dbReference type="ARBA" id="ARBA00023306"/>
    </source>
</evidence>
<keyword evidence="2 4" id="KW-0238">DNA-binding</keyword>
<dbReference type="Gene3D" id="3.10.28.10">
    <property type="entry name" value="Homing endonucleases"/>
    <property type="match status" value="1"/>
</dbReference>
<dbReference type="Pfam" id="PF10298">
    <property type="entry name" value="WhiA_N"/>
    <property type="match status" value="1"/>
</dbReference>
<evidence type="ECO:0000256" key="2">
    <source>
        <dbReference type="ARBA" id="ARBA00023125"/>
    </source>
</evidence>
<dbReference type="HAMAP" id="MF_01420">
    <property type="entry name" value="HTH_type_WhiA"/>
    <property type="match status" value="1"/>
</dbReference>
<dbReference type="SUPFAM" id="SSF55608">
    <property type="entry name" value="Homing endonucleases"/>
    <property type="match status" value="1"/>
</dbReference>
<dbReference type="RefSeq" id="WP_113673644.1">
    <property type="nucleotide sequence ID" value="NZ_CAJXUH010000003.1"/>
</dbReference>
<evidence type="ECO:0000313" key="9">
    <source>
        <dbReference type="Proteomes" id="UP000677305"/>
    </source>
</evidence>
<protein>
    <recommendedName>
        <fullName evidence="4">Probable cell division protein WhiA</fullName>
    </recommendedName>
</protein>
<name>A0A8J8SCR7_9FIRM</name>
<keyword evidence="1 4" id="KW-0132">Cell division</keyword>
<sequence>MSFSSKVKEELSRHIGSARHCRIAEIAAIINICGKIKVVNNNEITIKVQTENAAVARKYFTLLKKTFNINVEVLIRKNTQLKKSRIYVMYITNARIALKILKAIGIAEFGEDGRLHIVHRINPLIVQSTCCKRAYIRGAFLGSGSLSDPEKTYHLEFVSGHKNQSEELRRLINSFGMESKTIMRKKYYITYLKEGSQIVDLLNIMEAHVALMDLENVRILKEMRNNVNRIVNCETANLKKTVSAAVRQVEDIKYIDHTVGLNSLPEPLEEIARIRLEYTSATLKELGTLLDPPVGKSGVNHRLRKISNIAEKLRDKREDNYDREKNNS</sequence>
<dbReference type="Pfam" id="PF02650">
    <property type="entry name" value="HTH_WhiA"/>
    <property type="match status" value="1"/>
</dbReference>
<dbReference type="PANTHER" id="PTHR37307">
    <property type="entry name" value="CELL DIVISION PROTEIN WHIA-RELATED"/>
    <property type="match status" value="1"/>
</dbReference>
<dbReference type="GO" id="GO:0051301">
    <property type="term" value="P:cell division"/>
    <property type="evidence" value="ECO:0007669"/>
    <property type="project" value="UniProtKB-UniRule"/>
</dbReference>
<evidence type="ECO:0000256" key="4">
    <source>
        <dbReference type="HAMAP-Rule" id="MF_01420"/>
    </source>
</evidence>
<dbReference type="EMBL" id="CP058561">
    <property type="protein sequence ID" value="QUH30128.1"/>
    <property type="molecule type" value="Genomic_DNA"/>
</dbReference>
<dbReference type="InterPro" id="IPR023054">
    <property type="entry name" value="Sporulation_regulator_WhiA_C"/>
</dbReference>
<dbReference type="InterPro" id="IPR003802">
    <property type="entry name" value="Sporulation_regulator_WhiA"/>
</dbReference>
<feature type="domain" description="WhiA LAGLIDADG-like" evidence="7">
    <location>
        <begin position="133"/>
        <end position="224"/>
    </location>
</feature>
<feature type="domain" description="Sporulation transcription regulator WhiA N-terminal" evidence="6">
    <location>
        <begin position="19"/>
        <end position="106"/>
    </location>
</feature>
<dbReference type="InterPro" id="IPR039518">
    <property type="entry name" value="WhiA_LAGLIDADG_dom"/>
</dbReference>
<evidence type="ECO:0000259" key="5">
    <source>
        <dbReference type="Pfam" id="PF02650"/>
    </source>
</evidence>
<organism evidence="8 9">
    <name type="scientific">Vallitalea guaymasensis</name>
    <dbReference type="NCBI Taxonomy" id="1185412"/>
    <lineage>
        <taxon>Bacteria</taxon>
        <taxon>Bacillati</taxon>
        <taxon>Bacillota</taxon>
        <taxon>Clostridia</taxon>
        <taxon>Lachnospirales</taxon>
        <taxon>Vallitaleaceae</taxon>
        <taxon>Vallitalea</taxon>
    </lineage>
</organism>
<reference evidence="8 9" key="1">
    <citation type="submission" date="2020-07" db="EMBL/GenBank/DDBJ databases">
        <title>Vallitalea guaymasensis genome.</title>
        <authorList>
            <person name="Postec A."/>
        </authorList>
    </citation>
    <scope>NUCLEOTIDE SEQUENCE [LARGE SCALE GENOMIC DNA]</scope>
    <source>
        <strain evidence="8 9">Ra1766G1</strain>
    </source>
</reference>
<dbReference type="OrthoDB" id="401278at2"/>
<gene>
    <name evidence="4 8" type="primary">whiA</name>
    <name evidence="8" type="ORF">HYG85_14875</name>
</gene>
<comment type="function">
    <text evidence="4">Involved in cell division and chromosome segregation.</text>
</comment>
<dbReference type="GO" id="GO:0043937">
    <property type="term" value="P:regulation of sporulation"/>
    <property type="evidence" value="ECO:0007669"/>
    <property type="project" value="InterPro"/>
</dbReference>
<dbReference type="InterPro" id="IPR027434">
    <property type="entry name" value="Homing_endonucl"/>
</dbReference>
<dbReference type="PANTHER" id="PTHR37307:SF1">
    <property type="entry name" value="CELL DIVISION PROTEIN WHIA-RELATED"/>
    <property type="match status" value="1"/>
</dbReference>
<evidence type="ECO:0000259" key="7">
    <source>
        <dbReference type="Pfam" id="PF14527"/>
    </source>
</evidence>
<accession>A0A8J8SCR7</accession>
<dbReference type="KEGG" id="vgu:HYG85_14875"/>
<dbReference type="InterPro" id="IPR018478">
    <property type="entry name" value="Sporu_reg_WhiA_N_dom"/>
</dbReference>
<evidence type="ECO:0000313" key="8">
    <source>
        <dbReference type="EMBL" id="QUH30128.1"/>
    </source>
</evidence>
<dbReference type="AlphaFoldDB" id="A0A8J8SCR7"/>
<dbReference type="NCBIfam" id="TIGR00647">
    <property type="entry name" value="DNA_bind_WhiA"/>
    <property type="match status" value="1"/>
</dbReference>
<feature type="domain" description="Sporulation regulator WhiA C-terminal" evidence="5">
    <location>
        <begin position="227"/>
        <end position="310"/>
    </location>
</feature>
<keyword evidence="9" id="KW-1185">Reference proteome</keyword>